<dbReference type="PROSITE" id="PS51857">
    <property type="entry name" value="CSD_2"/>
    <property type="match status" value="1"/>
</dbReference>
<dbReference type="PANTHER" id="PTHR12962">
    <property type="entry name" value="CALCIUM-REGULATED HEAT STABLE PROTEIN CRHSP-24-RELATED"/>
    <property type="match status" value="1"/>
</dbReference>
<dbReference type="Pfam" id="PF06961">
    <property type="entry name" value="DUF1294"/>
    <property type="match status" value="1"/>
</dbReference>
<keyword evidence="4" id="KW-1185">Reference proteome</keyword>
<dbReference type="GO" id="GO:0005737">
    <property type="term" value="C:cytoplasm"/>
    <property type="evidence" value="ECO:0007669"/>
    <property type="project" value="TreeGrafter"/>
</dbReference>
<evidence type="ECO:0000313" key="3">
    <source>
        <dbReference type="EMBL" id="GGA87652.1"/>
    </source>
</evidence>
<keyword evidence="1" id="KW-0812">Transmembrane</keyword>
<name>A0A8J2XRN9_9GAMM</name>
<comment type="caution">
    <text evidence="3">The sequence shown here is derived from an EMBL/GenBank/DDBJ whole genome shotgun (WGS) entry which is preliminary data.</text>
</comment>
<dbReference type="AlphaFoldDB" id="A0A8J2XRN9"/>
<evidence type="ECO:0000259" key="2">
    <source>
        <dbReference type="PROSITE" id="PS51857"/>
    </source>
</evidence>
<dbReference type="GO" id="GO:0003677">
    <property type="term" value="F:DNA binding"/>
    <property type="evidence" value="ECO:0007669"/>
    <property type="project" value="UniProtKB-KW"/>
</dbReference>
<sequence length="207" mass="22890">MRLKGTLAQWDEDKAYGFITPTSGDTQIFVHKSAFTNHHRTPKVRDVITFTLSTDKQGRPCATAAYFAGEAKAPATKQRAASPSDRRHLPMVLASCWLVGLTIAGALGKLPMSLVYGAVVLSAFTFIAYAWDKAKAKRNAWRTPENTLHALAVLGGWPGAAFAQELLRHKSQKRSFRLVFWLTVTCHIVGMWWLLSEHGASTLSLLH</sequence>
<keyword evidence="3" id="KW-0238">DNA-binding</keyword>
<keyword evidence="1" id="KW-0472">Membrane</keyword>
<dbReference type="InterPro" id="IPR012340">
    <property type="entry name" value="NA-bd_OB-fold"/>
</dbReference>
<dbReference type="GO" id="GO:0003730">
    <property type="term" value="F:mRNA 3'-UTR binding"/>
    <property type="evidence" value="ECO:0007669"/>
    <property type="project" value="TreeGrafter"/>
</dbReference>
<dbReference type="InterPro" id="IPR002059">
    <property type="entry name" value="CSP_DNA-bd"/>
</dbReference>
<protein>
    <submittedName>
        <fullName evidence="3">DNA-binding protein</fullName>
    </submittedName>
</protein>
<proteinExistence type="predicted"/>
<dbReference type="EMBL" id="BMDX01000022">
    <property type="protein sequence ID" value="GGA87652.1"/>
    <property type="molecule type" value="Genomic_DNA"/>
</dbReference>
<evidence type="ECO:0000256" key="1">
    <source>
        <dbReference type="SAM" id="Phobius"/>
    </source>
</evidence>
<dbReference type="Gene3D" id="2.40.50.140">
    <property type="entry name" value="Nucleic acid-binding proteins"/>
    <property type="match status" value="1"/>
</dbReference>
<keyword evidence="1" id="KW-1133">Transmembrane helix</keyword>
<feature type="domain" description="CSD" evidence="2">
    <location>
        <begin position="2"/>
        <end position="67"/>
    </location>
</feature>
<dbReference type="InterPro" id="IPR052069">
    <property type="entry name" value="Ca-reg_mRNA-binding_domain"/>
</dbReference>
<dbReference type="CDD" id="cd04458">
    <property type="entry name" value="CSP_CDS"/>
    <property type="match status" value="1"/>
</dbReference>
<dbReference type="InterPro" id="IPR010718">
    <property type="entry name" value="DUF1294"/>
</dbReference>
<dbReference type="SUPFAM" id="SSF50249">
    <property type="entry name" value="Nucleic acid-binding proteins"/>
    <property type="match status" value="1"/>
</dbReference>
<reference evidence="4" key="1">
    <citation type="journal article" date="2019" name="Int. J. Syst. Evol. Microbiol.">
        <title>The Global Catalogue of Microorganisms (GCM) 10K type strain sequencing project: providing services to taxonomists for standard genome sequencing and annotation.</title>
        <authorList>
            <consortium name="The Broad Institute Genomics Platform"/>
            <consortium name="The Broad Institute Genome Sequencing Center for Infectious Disease"/>
            <person name="Wu L."/>
            <person name="Ma J."/>
        </authorList>
    </citation>
    <scope>NUCLEOTIDE SEQUENCE [LARGE SCALE GENOMIC DNA]</scope>
    <source>
        <strain evidence="4">CGMCC 1.10130</strain>
    </source>
</reference>
<dbReference type="RefSeq" id="WP_087506333.1">
    <property type="nucleotide sequence ID" value="NZ_BMDX01000022.1"/>
</dbReference>
<feature type="transmembrane region" description="Helical" evidence="1">
    <location>
        <begin position="89"/>
        <end position="108"/>
    </location>
</feature>
<dbReference type="OrthoDB" id="72963at2"/>
<dbReference type="PANTHER" id="PTHR12962:SF1">
    <property type="entry name" value="COLD SHOCK DOMAIN-CONTAINING PROTEIN CG9705"/>
    <property type="match status" value="1"/>
</dbReference>
<feature type="transmembrane region" description="Helical" evidence="1">
    <location>
        <begin position="178"/>
        <end position="195"/>
    </location>
</feature>
<organism evidence="3 4">
    <name type="scientific">Neiella marina</name>
    <dbReference type="NCBI Taxonomy" id="508461"/>
    <lineage>
        <taxon>Bacteria</taxon>
        <taxon>Pseudomonadati</taxon>
        <taxon>Pseudomonadota</taxon>
        <taxon>Gammaproteobacteria</taxon>
        <taxon>Alteromonadales</taxon>
        <taxon>Echinimonadaceae</taxon>
        <taxon>Neiella</taxon>
    </lineage>
</organism>
<accession>A0A8J2XRN9</accession>
<dbReference type="Proteomes" id="UP000619743">
    <property type="component" value="Unassembled WGS sequence"/>
</dbReference>
<dbReference type="Pfam" id="PF00313">
    <property type="entry name" value="CSD"/>
    <property type="match status" value="1"/>
</dbReference>
<feature type="transmembrane region" description="Helical" evidence="1">
    <location>
        <begin position="114"/>
        <end position="131"/>
    </location>
</feature>
<dbReference type="GO" id="GO:0043488">
    <property type="term" value="P:regulation of mRNA stability"/>
    <property type="evidence" value="ECO:0007669"/>
    <property type="project" value="TreeGrafter"/>
</dbReference>
<evidence type="ECO:0000313" key="4">
    <source>
        <dbReference type="Proteomes" id="UP000619743"/>
    </source>
</evidence>
<gene>
    <name evidence="3" type="ORF">GCM10011369_32160</name>
</gene>